<feature type="chain" id="PRO_5002335968" description="Secreted protein" evidence="1">
    <location>
        <begin position="17"/>
        <end position="73"/>
    </location>
</feature>
<name>A0A0D8XQ88_DICVI</name>
<evidence type="ECO:0008006" key="4">
    <source>
        <dbReference type="Google" id="ProtNLM"/>
    </source>
</evidence>
<dbReference type="EMBL" id="KN716465">
    <property type="protein sequence ID" value="KJH44541.1"/>
    <property type="molecule type" value="Genomic_DNA"/>
</dbReference>
<dbReference type="Proteomes" id="UP000053766">
    <property type="component" value="Unassembled WGS sequence"/>
</dbReference>
<organism evidence="2 3">
    <name type="scientific">Dictyocaulus viviparus</name>
    <name type="common">Bovine lungworm</name>
    <dbReference type="NCBI Taxonomy" id="29172"/>
    <lineage>
        <taxon>Eukaryota</taxon>
        <taxon>Metazoa</taxon>
        <taxon>Ecdysozoa</taxon>
        <taxon>Nematoda</taxon>
        <taxon>Chromadorea</taxon>
        <taxon>Rhabditida</taxon>
        <taxon>Rhabditina</taxon>
        <taxon>Rhabditomorpha</taxon>
        <taxon>Strongyloidea</taxon>
        <taxon>Metastrongylidae</taxon>
        <taxon>Dictyocaulus</taxon>
    </lineage>
</organism>
<accession>A0A0D8XQ88</accession>
<protein>
    <recommendedName>
        <fullName evidence="4">Secreted protein</fullName>
    </recommendedName>
</protein>
<reference evidence="2 3" key="1">
    <citation type="submission" date="2013-11" db="EMBL/GenBank/DDBJ databases">
        <title>Draft genome of the bovine lungworm Dictyocaulus viviparus.</title>
        <authorList>
            <person name="Mitreva M."/>
        </authorList>
    </citation>
    <scope>NUCLEOTIDE SEQUENCE [LARGE SCALE GENOMIC DNA]</scope>
    <source>
        <strain evidence="2 3">HannoverDv2000</strain>
    </source>
</reference>
<feature type="signal peptide" evidence="1">
    <location>
        <begin position="1"/>
        <end position="16"/>
    </location>
</feature>
<evidence type="ECO:0000256" key="1">
    <source>
        <dbReference type="SAM" id="SignalP"/>
    </source>
</evidence>
<keyword evidence="3" id="KW-1185">Reference proteome</keyword>
<dbReference type="AlphaFoldDB" id="A0A0D8XQ88"/>
<reference evidence="3" key="2">
    <citation type="journal article" date="2016" name="Sci. Rep.">
        <title>Dictyocaulus viviparus genome, variome and transcriptome elucidate lungworm biology and support future intervention.</title>
        <authorList>
            <person name="McNulty S.N."/>
            <person name="Strube C."/>
            <person name="Rosa B.A."/>
            <person name="Martin J.C."/>
            <person name="Tyagi R."/>
            <person name="Choi Y.J."/>
            <person name="Wang Q."/>
            <person name="Hallsworth Pepin K."/>
            <person name="Zhang X."/>
            <person name="Ozersky P."/>
            <person name="Wilson R.K."/>
            <person name="Sternberg P.W."/>
            <person name="Gasser R.B."/>
            <person name="Mitreva M."/>
        </authorList>
    </citation>
    <scope>NUCLEOTIDE SEQUENCE [LARGE SCALE GENOMIC DNA]</scope>
    <source>
        <strain evidence="3">HannoverDv2000</strain>
    </source>
</reference>
<sequence length="73" mass="8481">MLNVFLSMAVLNSVMSLSALYRHVPFRRASYYYPNTVSGPCTFPLPYTKEFDIFCQLDYHKVQNTVQCSCFII</sequence>
<evidence type="ECO:0000313" key="3">
    <source>
        <dbReference type="Proteomes" id="UP000053766"/>
    </source>
</evidence>
<keyword evidence="1" id="KW-0732">Signal</keyword>
<dbReference type="OrthoDB" id="5869822at2759"/>
<gene>
    <name evidence="2" type="ORF">DICVIV_09438</name>
</gene>
<evidence type="ECO:0000313" key="2">
    <source>
        <dbReference type="EMBL" id="KJH44541.1"/>
    </source>
</evidence>
<proteinExistence type="predicted"/>